<evidence type="ECO:0000313" key="2">
    <source>
        <dbReference type="EnsemblMetazoa" id="CapteP172048"/>
    </source>
</evidence>
<gene>
    <name evidence="1" type="ORF">CAPTEDRAFT_172048</name>
</gene>
<protein>
    <recommendedName>
        <fullName evidence="4">Negative elongation factor B</fullName>
    </recommendedName>
</protein>
<dbReference type="Pfam" id="PF06209">
    <property type="entry name" value="COBRA1"/>
    <property type="match status" value="1"/>
</dbReference>
<accession>R7TDD1</accession>
<evidence type="ECO:0000313" key="1">
    <source>
        <dbReference type="EMBL" id="ELT91507.1"/>
    </source>
</evidence>
<dbReference type="STRING" id="283909.R7TDD1"/>
<keyword evidence="3" id="KW-1185">Reference proteome</keyword>
<dbReference type="OrthoDB" id="5548359at2759"/>
<proteinExistence type="predicted"/>
<evidence type="ECO:0008006" key="4">
    <source>
        <dbReference type="Google" id="ProtNLM"/>
    </source>
</evidence>
<dbReference type="EMBL" id="KB310466">
    <property type="protein sequence ID" value="ELT91507.1"/>
    <property type="molecule type" value="Genomic_DNA"/>
</dbReference>
<name>R7TDD1_CAPTE</name>
<dbReference type="AlphaFoldDB" id="R7TDD1"/>
<reference evidence="2" key="3">
    <citation type="submission" date="2015-06" db="UniProtKB">
        <authorList>
            <consortium name="EnsemblMetazoa"/>
        </authorList>
    </citation>
    <scope>IDENTIFICATION</scope>
</reference>
<dbReference type="GO" id="GO:0032021">
    <property type="term" value="C:NELF complex"/>
    <property type="evidence" value="ECO:0007669"/>
    <property type="project" value="TreeGrafter"/>
</dbReference>
<dbReference type="InterPro" id="IPR010405">
    <property type="entry name" value="COBRA1"/>
</dbReference>
<dbReference type="HOGENOM" id="CLU_037919_0_0_1"/>
<dbReference type="EMBL" id="AMQN01002930">
    <property type="status" value="NOT_ANNOTATED_CDS"/>
    <property type="molecule type" value="Genomic_DNA"/>
</dbReference>
<reference evidence="1 3" key="2">
    <citation type="journal article" date="2013" name="Nature">
        <title>Insights into bilaterian evolution from three spiralian genomes.</title>
        <authorList>
            <person name="Simakov O."/>
            <person name="Marletaz F."/>
            <person name="Cho S.J."/>
            <person name="Edsinger-Gonzales E."/>
            <person name="Havlak P."/>
            <person name="Hellsten U."/>
            <person name="Kuo D.H."/>
            <person name="Larsson T."/>
            <person name="Lv J."/>
            <person name="Arendt D."/>
            <person name="Savage R."/>
            <person name="Osoegawa K."/>
            <person name="de Jong P."/>
            <person name="Grimwood J."/>
            <person name="Chapman J.A."/>
            <person name="Shapiro H."/>
            <person name="Aerts A."/>
            <person name="Otillar R.P."/>
            <person name="Terry A.Y."/>
            <person name="Boore J.L."/>
            <person name="Grigoriev I.V."/>
            <person name="Lindberg D.R."/>
            <person name="Seaver E.C."/>
            <person name="Weisblat D.A."/>
            <person name="Putnam N.H."/>
            <person name="Rokhsar D.S."/>
        </authorList>
    </citation>
    <scope>NUCLEOTIDE SEQUENCE</scope>
    <source>
        <strain evidence="1 3">I ESC-2004</strain>
    </source>
</reference>
<dbReference type="EnsemblMetazoa" id="CapteT172048">
    <property type="protein sequence ID" value="CapteP172048"/>
    <property type="gene ID" value="CapteG172048"/>
</dbReference>
<evidence type="ECO:0000313" key="3">
    <source>
        <dbReference type="Proteomes" id="UP000014760"/>
    </source>
</evidence>
<reference evidence="3" key="1">
    <citation type="submission" date="2012-12" db="EMBL/GenBank/DDBJ databases">
        <authorList>
            <person name="Hellsten U."/>
            <person name="Grimwood J."/>
            <person name="Chapman J.A."/>
            <person name="Shapiro H."/>
            <person name="Aerts A."/>
            <person name="Otillar R.P."/>
            <person name="Terry A.Y."/>
            <person name="Boore J.L."/>
            <person name="Simakov O."/>
            <person name="Marletaz F."/>
            <person name="Cho S.-J."/>
            <person name="Edsinger-Gonzales E."/>
            <person name="Havlak P."/>
            <person name="Kuo D.-H."/>
            <person name="Larsson T."/>
            <person name="Lv J."/>
            <person name="Arendt D."/>
            <person name="Savage R."/>
            <person name="Osoegawa K."/>
            <person name="de Jong P."/>
            <person name="Lindberg D.R."/>
            <person name="Seaver E.C."/>
            <person name="Weisblat D.A."/>
            <person name="Putnam N.H."/>
            <person name="Grigoriev I.V."/>
            <person name="Rokhsar D.S."/>
        </authorList>
    </citation>
    <scope>NUCLEOTIDE SEQUENCE</scope>
    <source>
        <strain evidence="3">I ESC-2004</strain>
    </source>
</reference>
<organism evidence="1">
    <name type="scientific">Capitella teleta</name>
    <name type="common">Polychaete worm</name>
    <dbReference type="NCBI Taxonomy" id="283909"/>
    <lineage>
        <taxon>Eukaryota</taxon>
        <taxon>Metazoa</taxon>
        <taxon>Spiralia</taxon>
        <taxon>Lophotrochozoa</taxon>
        <taxon>Annelida</taxon>
        <taxon>Polychaeta</taxon>
        <taxon>Sedentaria</taxon>
        <taxon>Scolecida</taxon>
        <taxon>Capitellidae</taxon>
        <taxon>Capitella</taxon>
    </lineage>
</organism>
<sequence>MSGLEEVGIPGPNHLREALTNCTDPLTAIEDFQLQNGILLPSLRPSLPFLDLHGIRRLEFHQAIMEDLRDRLLQRVSELAAKPDKNNLKTLNDLLTKSFPVVNVKSLRPVVLCIMQHLPKIKQEYLSVIVENKELYKESSVEVKQQIWQDNQALFGDEVSPLLSKYIDDRENLLFNHQTDQPAFFQSSSKTRRQDKVVQQLTKMVGKNIKLYDMVLQFLRTLFLRTRNVHYCTLRAELLMALHDADAHEIVNLDPCHKFAWCLDACIREKNIDSKRLKELQGFLDGLKRGAEQVLGDLSMILCDPHAIHTLSMSVTKALQLATSSESLPRYQEDLIIVLRMLRLGLLSWQMVDSQQFKEMKLEATFITKFLPGIVSLMVDDQVQLLSGRLDETATQLDPVPQCVITANRDNTMANIITIYYGLNIAKLHDVKGIARILPLLASCDIDTVYSDTILHMLVSHLATMPDCFANTEFCELVFQQFFVPMVSRENVVRHFLRLLWWVHPKVPSNIIEPLLKGLEPNKQHSEAVHETYKALNAKISNYQPSPVATPEKIDSPLMAVPAPTPAHP</sequence>
<dbReference type="OMA" id="LLWYIHP"/>
<dbReference type="PANTHER" id="PTHR13503">
    <property type="entry name" value="NEGATIVE ELONGATION FACTOR COMPLEX MEMBER B"/>
    <property type="match status" value="1"/>
</dbReference>
<dbReference type="GO" id="GO:0034244">
    <property type="term" value="P:negative regulation of transcription elongation by RNA polymerase II"/>
    <property type="evidence" value="ECO:0007669"/>
    <property type="project" value="TreeGrafter"/>
</dbReference>
<dbReference type="Proteomes" id="UP000014760">
    <property type="component" value="Unassembled WGS sequence"/>
</dbReference>
<dbReference type="PANTHER" id="PTHR13503:SF3">
    <property type="entry name" value="NEGATIVE ELONGATION FACTOR B"/>
    <property type="match status" value="1"/>
</dbReference>
<dbReference type="FunCoup" id="R7TDD1">
    <property type="interactions" value="1487"/>
</dbReference>